<evidence type="ECO:0000313" key="2">
    <source>
        <dbReference type="Proteomes" id="UP001183610"/>
    </source>
</evidence>
<dbReference type="EMBL" id="JAVRET010000042">
    <property type="protein sequence ID" value="MDT0411047.1"/>
    <property type="molecule type" value="Genomic_DNA"/>
</dbReference>
<comment type="caution">
    <text evidence="1">The sequence shown here is derived from an EMBL/GenBank/DDBJ whole genome shotgun (WGS) entry which is preliminary data.</text>
</comment>
<proteinExistence type="predicted"/>
<gene>
    <name evidence="1" type="ORF">RM698_18580</name>
</gene>
<name>A0ABU2R2Y6_9ACTN</name>
<evidence type="ECO:0000313" key="1">
    <source>
        <dbReference type="EMBL" id="MDT0411047.1"/>
    </source>
</evidence>
<accession>A0ABU2R2Y6</accession>
<keyword evidence="2" id="KW-1185">Reference proteome</keyword>
<dbReference type="RefSeq" id="WP_234009506.1">
    <property type="nucleotide sequence ID" value="NZ_JAVRET010000042.1"/>
</dbReference>
<protein>
    <submittedName>
        <fullName evidence="1">Uncharacterized protein</fullName>
    </submittedName>
</protein>
<organism evidence="1 2">
    <name type="scientific">Streptomyces evansiae</name>
    <dbReference type="NCBI Taxonomy" id="3075535"/>
    <lineage>
        <taxon>Bacteria</taxon>
        <taxon>Bacillati</taxon>
        <taxon>Actinomycetota</taxon>
        <taxon>Actinomycetes</taxon>
        <taxon>Kitasatosporales</taxon>
        <taxon>Streptomycetaceae</taxon>
        <taxon>Streptomyces</taxon>
    </lineage>
</organism>
<reference evidence="2" key="1">
    <citation type="submission" date="2023-07" db="EMBL/GenBank/DDBJ databases">
        <title>30 novel species of actinomycetes from the DSMZ collection.</title>
        <authorList>
            <person name="Nouioui I."/>
        </authorList>
    </citation>
    <scope>NUCLEOTIDE SEQUENCE [LARGE SCALE GENOMIC DNA]</scope>
    <source>
        <strain evidence="2">DSM 41979</strain>
    </source>
</reference>
<dbReference type="Proteomes" id="UP001183610">
    <property type="component" value="Unassembled WGS sequence"/>
</dbReference>
<sequence>MTSRHLWNADRVSGRVDRERLRAAAWNRDERLEKLAHLRDTQPDLYGHLGAVAHIALGHYEADKKNAAAHGRNVDEGN</sequence>